<accession>A0A7C5NAB5</accession>
<keyword evidence="5" id="KW-0862">Zinc</keyword>
<dbReference type="InterPro" id="IPR050492">
    <property type="entry name" value="Bact_metal-bind_prot9"/>
</dbReference>
<dbReference type="EMBL" id="DROM01000313">
    <property type="protein sequence ID" value="HHH13607.1"/>
    <property type="molecule type" value="Genomic_DNA"/>
</dbReference>
<evidence type="ECO:0000256" key="4">
    <source>
        <dbReference type="ARBA" id="ARBA00022729"/>
    </source>
</evidence>
<dbReference type="PANTHER" id="PTHR42953">
    <property type="entry name" value="HIGH-AFFINITY ZINC UPTAKE SYSTEM PROTEIN ZNUA-RELATED"/>
    <property type="match status" value="1"/>
</dbReference>
<name>A0A7C5NAB5_9GAMM</name>
<comment type="caution">
    <text evidence="6">The sequence shown here is derived from an EMBL/GenBank/DDBJ whole genome shotgun (WGS) entry which is preliminary data.</text>
</comment>
<dbReference type="Gene3D" id="3.40.50.1980">
    <property type="entry name" value="Nitrogenase molybdenum iron protein domain"/>
    <property type="match status" value="2"/>
</dbReference>
<dbReference type="Proteomes" id="UP000886100">
    <property type="component" value="Unassembled WGS sequence"/>
</dbReference>
<dbReference type="Pfam" id="PF01297">
    <property type="entry name" value="ZnuA"/>
    <property type="match status" value="1"/>
</dbReference>
<dbReference type="GO" id="GO:0006829">
    <property type="term" value="P:zinc ion transport"/>
    <property type="evidence" value="ECO:0007669"/>
    <property type="project" value="UniProtKB-KW"/>
</dbReference>
<sequence length="142" mass="15988">ARLRDALVRLDPAHETQYEAGYAALARRLDELDAELARRLAPLKGRAFLVFHPAWSYFARRYGLRQLSVEHEGKEPAARSLARLIDEARKLGIRTVIVQPQHGSALAQVVARALDARVVEVDPLDEDYFAAMRRMAEVLEAS</sequence>
<organism evidence="6">
    <name type="scientific">Thiolapillus brandeum</name>
    <dbReference type="NCBI Taxonomy" id="1076588"/>
    <lineage>
        <taxon>Bacteria</taxon>
        <taxon>Pseudomonadati</taxon>
        <taxon>Pseudomonadota</taxon>
        <taxon>Gammaproteobacteria</taxon>
        <taxon>Chromatiales</taxon>
        <taxon>Sedimenticolaceae</taxon>
        <taxon>Thiolapillus</taxon>
    </lineage>
</organism>
<dbReference type="PANTHER" id="PTHR42953:SF3">
    <property type="entry name" value="HIGH-AFFINITY ZINC UPTAKE SYSTEM PROTEIN ZNUA"/>
    <property type="match status" value="1"/>
</dbReference>
<evidence type="ECO:0000313" key="6">
    <source>
        <dbReference type="EMBL" id="HHH13607.1"/>
    </source>
</evidence>
<comment type="similarity">
    <text evidence="1">Belongs to the bacterial solute-binding protein 9 family.</text>
</comment>
<proteinExistence type="inferred from homology"/>
<dbReference type="InterPro" id="IPR006127">
    <property type="entry name" value="ZnuA-like"/>
</dbReference>
<keyword evidence="3" id="KW-0813">Transport</keyword>
<evidence type="ECO:0000256" key="3">
    <source>
        <dbReference type="ARBA" id="ARBA00022448"/>
    </source>
</evidence>
<keyword evidence="5" id="KW-0406">Ion transport</keyword>
<evidence type="ECO:0000256" key="2">
    <source>
        <dbReference type="ARBA" id="ARBA00015915"/>
    </source>
</evidence>
<reference evidence="6" key="1">
    <citation type="journal article" date="2020" name="mSystems">
        <title>Genome- and Community-Level Interaction Insights into Carbon Utilization and Element Cycling Functions of Hydrothermarchaeota in Hydrothermal Sediment.</title>
        <authorList>
            <person name="Zhou Z."/>
            <person name="Liu Y."/>
            <person name="Xu W."/>
            <person name="Pan J."/>
            <person name="Luo Z.H."/>
            <person name="Li M."/>
        </authorList>
    </citation>
    <scope>NUCLEOTIDE SEQUENCE [LARGE SCALE GENOMIC DNA]</scope>
    <source>
        <strain evidence="6">HyVt-535</strain>
    </source>
</reference>
<feature type="non-terminal residue" evidence="6">
    <location>
        <position position="1"/>
    </location>
</feature>
<protein>
    <recommendedName>
        <fullName evidence="2">High-affinity zinc uptake system protein ZnuA</fullName>
    </recommendedName>
</protein>
<keyword evidence="5" id="KW-0864">Zinc transport</keyword>
<dbReference type="GO" id="GO:0046872">
    <property type="term" value="F:metal ion binding"/>
    <property type="evidence" value="ECO:0007669"/>
    <property type="project" value="InterPro"/>
</dbReference>
<gene>
    <name evidence="6" type="ORF">ENJ98_05170</name>
</gene>
<dbReference type="SUPFAM" id="SSF53807">
    <property type="entry name" value="Helical backbone' metal receptor"/>
    <property type="match status" value="1"/>
</dbReference>
<evidence type="ECO:0000256" key="1">
    <source>
        <dbReference type="ARBA" id="ARBA00011028"/>
    </source>
</evidence>
<keyword evidence="4" id="KW-0732">Signal</keyword>
<evidence type="ECO:0000256" key="5">
    <source>
        <dbReference type="ARBA" id="ARBA00022906"/>
    </source>
</evidence>
<dbReference type="AlphaFoldDB" id="A0A7C5NAB5"/>